<dbReference type="EMBL" id="CP002345">
    <property type="protein sequence ID" value="ADQ80418.1"/>
    <property type="molecule type" value="Genomic_DNA"/>
</dbReference>
<feature type="domain" description="NADP-dependent oxidoreductase" evidence="7">
    <location>
        <begin position="23"/>
        <end position="303"/>
    </location>
</feature>
<proteinExistence type="inferred from homology"/>
<evidence type="ECO:0000313" key="9">
    <source>
        <dbReference type="Proteomes" id="UP000008718"/>
    </source>
</evidence>
<dbReference type="PROSITE" id="PS00798">
    <property type="entry name" value="ALDOKETO_REDUCTASE_1"/>
    <property type="match status" value="1"/>
</dbReference>
<dbReference type="PIRSF" id="PIRSF000097">
    <property type="entry name" value="AKR"/>
    <property type="match status" value="1"/>
</dbReference>
<dbReference type="FunFam" id="3.20.20.100:FF:000002">
    <property type="entry name" value="2,5-diketo-D-gluconic acid reductase A"/>
    <property type="match status" value="1"/>
</dbReference>
<dbReference type="RefSeq" id="WP_013445787.1">
    <property type="nucleotide sequence ID" value="NC_014734.1"/>
</dbReference>
<comment type="similarity">
    <text evidence="1">Belongs to the aldo/keto reductase family.</text>
</comment>
<gene>
    <name evidence="8" type="ordered locus">Palpr_2282</name>
</gene>
<feature type="binding site" evidence="5">
    <location>
        <position position="119"/>
    </location>
    <ligand>
        <name>substrate</name>
    </ligand>
</feature>
<accession>E4T6S4</accession>
<sequence length="334" mass="37502">MQTIDSTKVPYKTLYNGAKIPVIGLGTFGSDNYSAQTIAEAVKTAIKMGYRHIDCASVYGNENEIGVALQEVFAEGIVKREDLWITSKVWNDKHQEVVASCKQSLADLQLNYLDLYLVHWPFPNYHAPGCAGDARNPDSVPYNHESYMNTWAQMESLVEAGLVKNIGTSNVTIAKMKLILRDCKIKPVLNEMEIHPHFQQPELYKFMKENCVEVIGYSPIGSPGRPERDKTPEDTVDMEDPVIVAIANRLGVHPAVVCLKWAVQRGQITIPFSVKTDKMFNNLKGITEGPLTEEEMEAVSKIDKNCRLIKGQVFLWEGAKGWEDLWDLDGEIVK</sequence>
<dbReference type="InterPro" id="IPR018170">
    <property type="entry name" value="Aldo/ket_reductase_CS"/>
</dbReference>
<evidence type="ECO:0000259" key="7">
    <source>
        <dbReference type="Pfam" id="PF00248"/>
    </source>
</evidence>
<dbReference type="AlphaFoldDB" id="E4T6S4"/>
<dbReference type="PANTHER" id="PTHR11732">
    <property type="entry name" value="ALDO/KETO REDUCTASE"/>
    <property type="match status" value="1"/>
</dbReference>
<protein>
    <submittedName>
        <fullName evidence="8">Aldo/keto reductase</fullName>
    </submittedName>
</protein>
<dbReference type="PRINTS" id="PR00069">
    <property type="entry name" value="ALDKETRDTASE"/>
</dbReference>
<dbReference type="Pfam" id="PF00248">
    <property type="entry name" value="Aldo_ket_red"/>
    <property type="match status" value="1"/>
</dbReference>
<dbReference type="OrthoDB" id="9804790at2"/>
<evidence type="ECO:0000256" key="5">
    <source>
        <dbReference type="PIRSR" id="PIRSR000097-2"/>
    </source>
</evidence>
<dbReference type="GO" id="GO:0016616">
    <property type="term" value="F:oxidoreductase activity, acting on the CH-OH group of donors, NAD or NADP as acceptor"/>
    <property type="evidence" value="ECO:0007669"/>
    <property type="project" value="UniProtKB-ARBA"/>
</dbReference>
<evidence type="ECO:0000313" key="8">
    <source>
        <dbReference type="EMBL" id="ADQ80418.1"/>
    </source>
</evidence>
<dbReference type="STRING" id="694427.Palpr_2282"/>
<dbReference type="InterPro" id="IPR020471">
    <property type="entry name" value="AKR"/>
</dbReference>
<evidence type="ECO:0000256" key="2">
    <source>
        <dbReference type="ARBA" id="ARBA00023002"/>
    </source>
</evidence>
<dbReference type="HOGENOM" id="CLU_023205_0_0_10"/>
<feature type="active site" description="Proton donor" evidence="4">
    <location>
        <position position="59"/>
    </location>
</feature>
<evidence type="ECO:0000256" key="3">
    <source>
        <dbReference type="ARBA" id="ARBA00049445"/>
    </source>
</evidence>
<evidence type="ECO:0000256" key="1">
    <source>
        <dbReference type="ARBA" id="ARBA00007905"/>
    </source>
</evidence>
<dbReference type="InterPro" id="IPR023210">
    <property type="entry name" value="NADP_OxRdtase_dom"/>
</dbReference>
<reference evidence="8 9" key="2">
    <citation type="journal article" date="2011" name="Stand. Genomic Sci.">
        <title>Complete genome sequence of Paludibacter propionicigenes type strain (WB4).</title>
        <authorList>
            <person name="Gronow S."/>
            <person name="Munk C."/>
            <person name="Lapidus A."/>
            <person name="Nolan M."/>
            <person name="Lucas S."/>
            <person name="Hammon N."/>
            <person name="Deshpande S."/>
            <person name="Cheng J.F."/>
            <person name="Tapia R."/>
            <person name="Han C."/>
            <person name="Goodwin L."/>
            <person name="Pitluck S."/>
            <person name="Liolios K."/>
            <person name="Ivanova N."/>
            <person name="Mavromatis K."/>
            <person name="Mikhailova N."/>
            <person name="Pati A."/>
            <person name="Chen A."/>
            <person name="Palaniappan K."/>
            <person name="Land M."/>
            <person name="Hauser L."/>
            <person name="Chang Y.J."/>
            <person name="Jeffries C.D."/>
            <person name="Brambilla E."/>
            <person name="Rohde M."/>
            <person name="Goker M."/>
            <person name="Detter J.C."/>
            <person name="Woyke T."/>
            <person name="Bristow J."/>
            <person name="Eisen J.A."/>
            <person name="Markowitz V."/>
            <person name="Hugenholtz P."/>
            <person name="Kyrpides N.C."/>
            <person name="Klenk H.P."/>
        </authorList>
    </citation>
    <scope>NUCLEOTIDE SEQUENCE [LARGE SCALE GENOMIC DNA]</scope>
    <source>
        <strain evidence="9">DSM 17365 / JCM 13257 / WB4</strain>
    </source>
</reference>
<dbReference type="SUPFAM" id="SSF51430">
    <property type="entry name" value="NAD(P)-linked oxidoreductase"/>
    <property type="match status" value="1"/>
</dbReference>
<name>E4T6S4_PALPW</name>
<dbReference type="eggNOG" id="COG0656">
    <property type="taxonomic scope" value="Bacteria"/>
</dbReference>
<organism evidence="8 9">
    <name type="scientific">Paludibacter propionicigenes (strain DSM 17365 / JCM 13257 / WB4)</name>
    <dbReference type="NCBI Taxonomy" id="694427"/>
    <lineage>
        <taxon>Bacteria</taxon>
        <taxon>Pseudomonadati</taxon>
        <taxon>Bacteroidota</taxon>
        <taxon>Bacteroidia</taxon>
        <taxon>Bacteroidales</taxon>
        <taxon>Paludibacteraceae</taxon>
        <taxon>Paludibacter</taxon>
    </lineage>
</organism>
<dbReference type="KEGG" id="ppn:Palpr_2282"/>
<feature type="site" description="Lowers pKa of active site Tyr" evidence="6">
    <location>
        <position position="88"/>
    </location>
</feature>
<reference key="1">
    <citation type="submission" date="2010-11" db="EMBL/GenBank/DDBJ databases">
        <title>The complete genome of Paludibacter propionicigenes DSM 17365.</title>
        <authorList>
            <consortium name="US DOE Joint Genome Institute (JGI-PGF)"/>
            <person name="Lucas S."/>
            <person name="Copeland A."/>
            <person name="Lapidus A."/>
            <person name="Bruce D."/>
            <person name="Goodwin L."/>
            <person name="Pitluck S."/>
            <person name="Kyrpides N."/>
            <person name="Mavromatis K."/>
            <person name="Ivanova N."/>
            <person name="Munk A.C."/>
            <person name="Brettin T."/>
            <person name="Detter J.C."/>
            <person name="Han C."/>
            <person name="Tapia R."/>
            <person name="Land M."/>
            <person name="Hauser L."/>
            <person name="Markowitz V."/>
            <person name="Cheng J.-F."/>
            <person name="Hugenholtz P."/>
            <person name="Woyke T."/>
            <person name="Wu D."/>
            <person name="Gronow S."/>
            <person name="Wellnitz S."/>
            <person name="Brambilla E."/>
            <person name="Klenk H.-P."/>
            <person name="Eisen J.A."/>
        </authorList>
    </citation>
    <scope>NUCLEOTIDE SEQUENCE</scope>
    <source>
        <strain>WB4</strain>
    </source>
</reference>
<evidence type="ECO:0000256" key="4">
    <source>
        <dbReference type="PIRSR" id="PIRSR000097-1"/>
    </source>
</evidence>
<dbReference type="Gene3D" id="3.20.20.100">
    <property type="entry name" value="NADP-dependent oxidoreductase domain"/>
    <property type="match status" value="1"/>
</dbReference>
<keyword evidence="9" id="KW-1185">Reference proteome</keyword>
<evidence type="ECO:0000256" key="6">
    <source>
        <dbReference type="PIRSR" id="PIRSR000097-3"/>
    </source>
</evidence>
<comment type="catalytic activity">
    <reaction evidence="3">
        <text>hydroxyacetone + NADP(+) = methylglyoxal + NADPH + H(+)</text>
        <dbReference type="Rhea" id="RHEA:27986"/>
        <dbReference type="ChEBI" id="CHEBI:15378"/>
        <dbReference type="ChEBI" id="CHEBI:17158"/>
        <dbReference type="ChEBI" id="CHEBI:27957"/>
        <dbReference type="ChEBI" id="CHEBI:57783"/>
        <dbReference type="ChEBI" id="CHEBI:58349"/>
    </reaction>
</comment>
<dbReference type="Proteomes" id="UP000008718">
    <property type="component" value="Chromosome"/>
</dbReference>
<dbReference type="InterPro" id="IPR036812">
    <property type="entry name" value="NAD(P)_OxRdtase_dom_sf"/>
</dbReference>
<keyword evidence="2" id="KW-0560">Oxidoreductase</keyword>